<evidence type="ECO:0000313" key="3">
    <source>
        <dbReference type="Proteomes" id="UP000664617"/>
    </source>
</evidence>
<keyword evidence="1" id="KW-0812">Transmembrane</keyword>
<proteinExistence type="predicted"/>
<protein>
    <submittedName>
        <fullName evidence="2">Uncharacterized protein</fullName>
    </submittedName>
</protein>
<comment type="caution">
    <text evidence="2">The sequence shown here is derived from an EMBL/GenBank/DDBJ whole genome shotgun (WGS) entry which is preliminary data.</text>
</comment>
<accession>A0ABS3IBE1</accession>
<dbReference type="Proteomes" id="UP000664617">
    <property type="component" value="Unassembled WGS sequence"/>
</dbReference>
<gene>
    <name evidence="2" type="ORF">J0911_15000</name>
</gene>
<reference evidence="3" key="1">
    <citation type="submission" date="2023-07" db="EMBL/GenBank/DDBJ databases">
        <title>Myceligenerans salitolerans sp. nov., a halotolerant actinomycete isolated from a salt lake in Xinjiang, China.</title>
        <authorList>
            <person name="Guan T."/>
        </authorList>
    </citation>
    <scope>NUCLEOTIDE SEQUENCE [LARGE SCALE GENOMIC DNA]</scope>
    <source>
        <strain evidence="3">XHU 5031</strain>
    </source>
</reference>
<dbReference type="RefSeq" id="WP_207276284.1">
    <property type="nucleotide sequence ID" value="NZ_JAFMPK010000047.1"/>
</dbReference>
<dbReference type="EMBL" id="JAFMPK010000047">
    <property type="protein sequence ID" value="MBO0610339.1"/>
    <property type="molecule type" value="Genomic_DNA"/>
</dbReference>
<keyword evidence="1" id="KW-0472">Membrane</keyword>
<keyword evidence="3" id="KW-1185">Reference proteome</keyword>
<evidence type="ECO:0000256" key="1">
    <source>
        <dbReference type="SAM" id="Phobius"/>
    </source>
</evidence>
<sequence>MGLDVERDERFQRREWKWQRGGTILLVVVVVAALAGLLGTGPLSWTERDSPDGVVTAAFDRLTHHEADDTMTLAFGPEAVSDGTVTVELTGTWPGGVDIQGISPQPVEQRAVPGGLVLVVAVDDVDRVDRVEVTVGFRAQEYGPLRGEVTVAGRSVSFSQFVLP</sequence>
<organism evidence="2 3">
    <name type="scientific">Myceligenerans salitolerans</name>
    <dbReference type="NCBI Taxonomy" id="1230528"/>
    <lineage>
        <taxon>Bacteria</taxon>
        <taxon>Bacillati</taxon>
        <taxon>Actinomycetota</taxon>
        <taxon>Actinomycetes</taxon>
        <taxon>Micrococcales</taxon>
        <taxon>Promicromonosporaceae</taxon>
        <taxon>Myceligenerans</taxon>
    </lineage>
</organism>
<keyword evidence="1" id="KW-1133">Transmembrane helix</keyword>
<feature type="transmembrane region" description="Helical" evidence="1">
    <location>
        <begin position="21"/>
        <end position="45"/>
    </location>
</feature>
<evidence type="ECO:0000313" key="2">
    <source>
        <dbReference type="EMBL" id="MBO0610339.1"/>
    </source>
</evidence>
<name>A0ABS3IBE1_9MICO</name>